<dbReference type="Gene3D" id="3.60.21.10">
    <property type="match status" value="1"/>
</dbReference>
<dbReference type="AlphaFoldDB" id="F5XQ77"/>
<accession>F5XQ77</accession>
<dbReference type="HOGENOM" id="CLU_045537_0_0_11"/>
<keyword evidence="3" id="KW-1185">Reference proteome</keyword>
<dbReference type="InterPro" id="IPR029052">
    <property type="entry name" value="Metallo-depent_PP-like"/>
</dbReference>
<name>F5XQ77_MICPN</name>
<evidence type="ECO:0000313" key="3">
    <source>
        <dbReference type="Proteomes" id="UP000007947"/>
    </source>
</evidence>
<reference evidence="2 3" key="1">
    <citation type="submission" date="2011-05" db="EMBL/GenBank/DDBJ databases">
        <title>Whole genome sequence of Microlunatus phosphovorus NM-1.</title>
        <authorList>
            <person name="Hosoyama A."/>
            <person name="Sasaki K."/>
            <person name="Harada T."/>
            <person name="Igarashi R."/>
            <person name="Kawakoshi A."/>
            <person name="Sasagawa M."/>
            <person name="Fukada J."/>
            <person name="Nakamura S."/>
            <person name="Katano Y."/>
            <person name="Hanada S."/>
            <person name="Kamagata Y."/>
            <person name="Nakamura N."/>
            <person name="Yamazaki S."/>
            <person name="Fujita N."/>
        </authorList>
    </citation>
    <scope>NUCLEOTIDE SEQUENCE [LARGE SCALE GENOMIC DNA]</scope>
    <source>
        <strain evidence="3">ATCC 700054 / DSM 10555 / JCM 9379 / NBRC 101784 / NCIMB 13414 / VKM Ac-1990 / NM-1</strain>
    </source>
</reference>
<dbReference type="KEGG" id="mph:MLP_38940"/>
<dbReference type="Proteomes" id="UP000007947">
    <property type="component" value="Chromosome"/>
</dbReference>
<feature type="region of interest" description="Disordered" evidence="1">
    <location>
        <begin position="1"/>
        <end position="29"/>
    </location>
</feature>
<dbReference type="eggNOG" id="COG1409">
    <property type="taxonomic scope" value="Bacteria"/>
</dbReference>
<organism evidence="2 3">
    <name type="scientific">Microlunatus phosphovorus (strain ATCC 700054 / DSM 10555 / JCM 9379 / NBRC 101784 / NCIMB 13414 / VKM Ac-1990 / NM-1)</name>
    <dbReference type="NCBI Taxonomy" id="1032480"/>
    <lineage>
        <taxon>Bacteria</taxon>
        <taxon>Bacillati</taxon>
        <taxon>Actinomycetota</taxon>
        <taxon>Actinomycetes</taxon>
        <taxon>Propionibacteriales</taxon>
        <taxon>Propionibacteriaceae</taxon>
        <taxon>Microlunatus</taxon>
    </lineage>
</organism>
<dbReference type="PANTHER" id="PTHR34211">
    <property type="entry name" value="CALCINEURIN-LIKE METALLO-PHOSPHOESTERASE SUPERFAMILY PROTEIN"/>
    <property type="match status" value="1"/>
</dbReference>
<gene>
    <name evidence="2" type="ordered locus">MLP_38940</name>
</gene>
<evidence type="ECO:0000256" key="1">
    <source>
        <dbReference type="SAM" id="MobiDB-lite"/>
    </source>
</evidence>
<protein>
    <submittedName>
        <fullName evidence="2">Uncharacterized protein</fullName>
    </submittedName>
</protein>
<proteinExistence type="predicted"/>
<dbReference type="RefSeq" id="WP_013864750.1">
    <property type="nucleotide sequence ID" value="NC_015635.1"/>
</dbReference>
<evidence type="ECO:0000313" key="2">
    <source>
        <dbReference type="EMBL" id="BAK36908.1"/>
    </source>
</evidence>
<dbReference type="STRING" id="1032480.MLP_38940"/>
<dbReference type="EMBL" id="AP012204">
    <property type="protein sequence ID" value="BAK36908.1"/>
    <property type="molecule type" value="Genomic_DNA"/>
</dbReference>
<dbReference type="SUPFAM" id="SSF56300">
    <property type="entry name" value="Metallo-dependent phosphatases"/>
    <property type="match status" value="1"/>
</dbReference>
<dbReference type="PANTHER" id="PTHR34211:SF3">
    <property type="entry name" value="CALCINEURIN-LIKE METALLO-PHOSPHOESTERASE SUPERFAMILY PROTEIN"/>
    <property type="match status" value="1"/>
</dbReference>
<sequence>MNAQELLGAEPAYRSTSRTSDEGAGWTPETTDALAELPDAAWVALACEQPTGDLPSAADGRALRQLPRKLTWFRAKVLWGTRNDFIARLSDPTAGLRRRHVGDPDRHRLSVDLTTPAGQGSEGPLSFLLMGDTGEGDCSQYALVPPLTTVAARVNARFLFVCSDVIYPVGRLNDYTVRFYHPYKTLPVPIYAIPGNHDWYDGLEAFMTNFVGPDAVGAAAAEVTAKPSSRLARVRAWCLDLIRELLWSNPNWNLNQELIAAGPPMRGAANQQRQPAQPGPYFTIETDHVRFVCIDTGILGGLDGDQGRWLREVSADEKPKILLTGKPLVVDGEVKRAYRIEDAPPELDTVLKVAHHPDHHYVAVIGGDVHNYQHYRVRLTGPGQPPGRVMHHIVSGGGGAFMHATHLVSYVDTAEEDLAFGEQDYRAYPLRMDSLAAFSIVLQSVVSRLRLPLKIQIDDRQAAQMINQRFTRLGAPEPYPELRRPGEPVAPAAPPPLTWLQRVVNRGILVAIGGRRFQSLLAPALDWDRPPFFKHFLQLEVGPAGVRVRCYAVTGRGGKDEIDPPVEEEFTIPIG</sequence>